<name>A0A517SRD5_9BACT</name>
<dbReference type="OrthoDB" id="9814800at2"/>
<keyword evidence="4" id="KW-1185">Reference proteome</keyword>
<feature type="region of interest" description="Disordered" evidence="2">
    <location>
        <begin position="1"/>
        <end position="50"/>
    </location>
</feature>
<evidence type="ECO:0000256" key="1">
    <source>
        <dbReference type="ARBA" id="ARBA00022729"/>
    </source>
</evidence>
<dbReference type="InterPro" id="IPR036280">
    <property type="entry name" value="Multihaem_cyt_sf"/>
</dbReference>
<evidence type="ECO:0000256" key="2">
    <source>
        <dbReference type="SAM" id="MobiDB-lite"/>
    </source>
</evidence>
<sequence length="233" mass="25780">MSDPESVTPDQAAAWDQGSTEAESNPEPELFFVSHESDQGEQASSERSVSIAKGSRIASAVPIQKAPGSDRYPVVIQRYEGAPMIRLQADDPLQRQGQVACSTCHSVRKPNLKNTVAQLDQFHQGFSFAHGQLTCYACHKAQQPDALRLADGQPVAYREVMSMCSQCHSQQAIAYQHGAHGGMNGFWDLSRGPQFKNNCVDCHDPHVPKYPSMKVQFKPHDRFLQTNDQSSDH</sequence>
<dbReference type="Gene3D" id="1.10.1130.10">
    <property type="entry name" value="Flavocytochrome C3, Chain A"/>
    <property type="match status" value="1"/>
</dbReference>
<evidence type="ECO:0000313" key="3">
    <source>
        <dbReference type="EMBL" id="QDT58653.1"/>
    </source>
</evidence>
<dbReference type="EMBL" id="CP036272">
    <property type="protein sequence ID" value="QDT58653.1"/>
    <property type="molecule type" value="Genomic_DNA"/>
</dbReference>
<keyword evidence="1" id="KW-0732">Signal</keyword>
<evidence type="ECO:0000313" key="4">
    <source>
        <dbReference type="Proteomes" id="UP000315003"/>
    </source>
</evidence>
<gene>
    <name evidence="3" type="ORF">SV7mr_11460</name>
</gene>
<dbReference type="RefSeq" id="WP_145269938.1">
    <property type="nucleotide sequence ID" value="NZ_CP036272.1"/>
</dbReference>
<dbReference type="Proteomes" id="UP000315003">
    <property type="component" value="Chromosome"/>
</dbReference>
<dbReference type="InterPro" id="IPR051829">
    <property type="entry name" value="Multiheme_Cytochr_ET"/>
</dbReference>
<dbReference type="SUPFAM" id="SSF48695">
    <property type="entry name" value="Multiheme cytochromes"/>
    <property type="match status" value="1"/>
</dbReference>
<dbReference type="PANTHER" id="PTHR35038:SF8">
    <property type="entry name" value="C-TYPE POLYHEME CYTOCHROME OMCC"/>
    <property type="match status" value="1"/>
</dbReference>
<accession>A0A517SRD5</accession>
<protein>
    <submittedName>
        <fullName evidence="3">Uncharacterized protein</fullName>
    </submittedName>
</protein>
<reference evidence="3 4" key="1">
    <citation type="submission" date="2019-02" db="EMBL/GenBank/DDBJ databases">
        <title>Deep-cultivation of Planctomycetes and their phenomic and genomic characterization uncovers novel biology.</title>
        <authorList>
            <person name="Wiegand S."/>
            <person name="Jogler M."/>
            <person name="Boedeker C."/>
            <person name="Pinto D."/>
            <person name="Vollmers J."/>
            <person name="Rivas-Marin E."/>
            <person name="Kohn T."/>
            <person name="Peeters S.H."/>
            <person name="Heuer A."/>
            <person name="Rast P."/>
            <person name="Oberbeckmann S."/>
            <person name="Bunk B."/>
            <person name="Jeske O."/>
            <person name="Meyerdierks A."/>
            <person name="Storesund J.E."/>
            <person name="Kallscheuer N."/>
            <person name="Luecker S."/>
            <person name="Lage O.M."/>
            <person name="Pohl T."/>
            <person name="Merkel B.J."/>
            <person name="Hornburger P."/>
            <person name="Mueller R.-W."/>
            <person name="Bruemmer F."/>
            <person name="Labrenz M."/>
            <person name="Spormann A.M."/>
            <person name="Op den Camp H."/>
            <person name="Overmann J."/>
            <person name="Amann R."/>
            <person name="Jetten M.S.M."/>
            <person name="Mascher T."/>
            <person name="Medema M.H."/>
            <person name="Devos D.P."/>
            <person name="Kaster A.-K."/>
            <person name="Ovreas L."/>
            <person name="Rohde M."/>
            <person name="Galperin M.Y."/>
            <person name="Jogler C."/>
        </authorList>
    </citation>
    <scope>NUCLEOTIDE SEQUENCE [LARGE SCALE GENOMIC DNA]</scope>
    <source>
        <strain evidence="3 4">SV_7m_r</strain>
    </source>
</reference>
<proteinExistence type="predicted"/>
<organism evidence="3 4">
    <name type="scientific">Stieleria bergensis</name>
    <dbReference type="NCBI Taxonomy" id="2528025"/>
    <lineage>
        <taxon>Bacteria</taxon>
        <taxon>Pseudomonadati</taxon>
        <taxon>Planctomycetota</taxon>
        <taxon>Planctomycetia</taxon>
        <taxon>Pirellulales</taxon>
        <taxon>Pirellulaceae</taxon>
        <taxon>Stieleria</taxon>
    </lineage>
</organism>
<dbReference type="AlphaFoldDB" id="A0A517SRD5"/>
<dbReference type="PANTHER" id="PTHR35038">
    <property type="entry name" value="DISSIMILATORY SULFITE REDUCTASE SIRA"/>
    <property type="match status" value="1"/>
</dbReference>